<evidence type="ECO:0000313" key="2">
    <source>
        <dbReference type="Proteomes" id="UP000650467"/>
    </source>
</evidence>
<comment type="caution">
    <text evidence="1">The sequence shown here is derived from an EMBL/GenBank/DDBJ whole genome shotgun (WGS) entry which is preliminary data.</text>
</comment>
<gene>
    <name evidence="1" type="ORF">HXX76_011381</name>
</gene>
<dbReference type="Proteomes" id="UP000650467">
    <property type="component" value="Unassembled WGS sequence"/>
</dbReference>
<dbReference type="EMBL" id="JAEHOC010000033">
    <property type="protein sequence ID" value="KAG2428676.1"/>
    <property type="molecule type" value="Genomic_DNA"/>
</dbReference>
<reference evidence="1" key="1">
    <citation type="journal article" date="2020" name="bioRxiv">
        <title>Comparative genomics of Chlamydomonas.</title>
        <authorList>
            <person name="Craig R.J."/>
            <person name="Hasan A.R."/>
            <person name="Ness R.W."/>
            <person name="Keightley P.D."/>
        </authorList>
    </citation>
    <scope>NUCLEOTIDE SEQUENCE</scope>
    <source>
        <strain evidence="1">SAG 7.73</strain>
    </source>
</reference>
<keyword evidence="2" id="KW-1185">Reference proteome</keyword>
<organism evidence="1 2">
    <name type="scientific">Chlamydomonas incerta</name>
    <dbReference type="NCBI Taxonomy" id="51695"/>
    <lineage>
        <taxon>Eukaryota</taxon>
        <taxon>Viridiplantae</taxon>
        <taxon>Chlorophyta</taxon>
        <taxon>core chlorophytes</taxon>
        <taxon>Chlorophyceae</taxon>
        <taxon>CS clade</taxon>
        <taxon>Chlamydomonadales</taxon>
        <taxon>Chlamydomonadaceae</taxon>
        <taxon>Chlamydomonas</taxon>
    </lineage>
</organism>
<proteinExistence type="predicted"/>
<sequence>MQVHYLGDDPADVVSLLQPHTAFTRLLAKCDRMELRQLDLRIDPASVRLGAETAAVAAALQAVASAMGGGLPDQLRVRGSSWDWDCTLQVRPRCQQRRGEDGGGVGAADGRGASVDTDGAATAAPAALMELTAEQVLEQAADKIWAAASGQGAADCDMRFKSVLLRGPFVWQLTCAPGAGGGARLLTDWLGSLVAAGPPLPPGLDVAAGAAGVKVRNCSFAASGSGTALAVVTCDCPFAALQLHRAATAAAARKTPGCLQVSAARAGDTDRWSSASAEVIRELWDDHLSSGPQPAADVAHAAAAGTVAGADGTTGGGGGGGGGGPAKTNAAGACGSGVHLELDKA</sequence>
<name>A0A835SZC6_CHLIN</name>
<dbReference type="AlphaFoldDB" id="A0A835SZC6"/>
<accession>A0A835SZC6</accession>
<evidence type="ECO:0000313" key="1">
    <source>
        <dbReference type="EMBL" id="KAG2428676.1"/>
    </source>
</evidence>
<protein>
    <submittedName>
        <fullName evidence="1">Uncharacterized protein</fullName>
    </submittedName>
</protein>